<dbReference type="EMBL" id="LT629732">
    <property type="protein sequence ID" value="SDS13832.1"/>
    <property type="molecule type" value="Genomic_DNA"/>
</dbReference>
<evidence type="ECO:0000313" key="1">
    <source>
        <dbReference type="EMBL" id="SDS13832.1"/>
    </source>
</evidence>
<name>A0A1H1PRE0_9ACTN</name>
<dbReference type="GO" id="GO:0016874">
    <property type="term" value="F:ligase activity"/>
    <property type="evidence" value="ECO:0007669"/>
    <property type="project" value="UniProtKB-KW"/>
</dbReference>
<evidence type="ECO:0000313" key="2">
    <source>
        <dbReference type="Proteomes" id="UP000198983"/>
    </source>
</evidence>
<accession>A0A1H1PRE0</accession>
<protein>
    <submittedName>
        <fullName evidence="1">F420-0:Gamma-glutamyl ligase (F420 biosynthesis)</fullName>
    </submittedName>
</protein>
<dbReference type="STRING" id="117157.SAMN04489717_1740"/>
<keyword evidence="1" id="KW-0436">Ligase</keyword>
<proteinExistence type="predicted"/>
<keyword evidence="2" id="KW-1185">Reference proteome</keyword>
<dbReference type="Proteomes" id="UP000198983">
    <property type="component" value="Chromosome I"/>
</dbReference>
<organism evidence="1 2">
    <name type="scientific">Actinopolymorpha singaporensis</name>
    <dbReference type="NCBI Taxonomy" id="117157"/>
    <lineage>
        <taxon>Bacteria</taxon>
        <taxon>Bacillati</taxon>
        <taxon>Actinomycetota</taxon>
        <taxon>Actinomycetes</taxon>
        <taxon>Propionibacteriales</taxon>
        <taxon>Actinopolymorphaceae</taxon>
        <taxon>Actinopolymorpha</taxon>
    </lineage>
</organism>
<dbReference type="RefSeq" id="WP_241827860.1">
    <property type="nucleotide sequence ID" value="NZ_LT629732.1"/>
</dbReference>
<gene>
    <name evidence="1" type="ORF">SAMN04489717_1740</name>
</gene>
<sequence length="226" mass="24301">MSVTTPRTWTKITVDGRSFQRLPVRTHWLTEKDDLAEVLSEYLTELEPGDTVAISEKVVVLLEGGAVPTGDVRVGREARLLASFVRPRPGSRGLSVPEKMAYVLRTTGRVRIYAAAAGGAVGRFFGVEGTFYRIAGSLARDIDGARPPYEHLLFPPLEPVRAAHVCARLDQRLGVGVAIVDINDFGGSVRGVSPRSLPASTLAAVLADNPMGQRLTGTPFAVIRPS</sequence>
<dbReference type="Gene3D" id="3.30.1330.100">
    <property type="entry name" value="CofE-like"/>
    <property type="match status" value="1"/>
</dbReference>
<dbReference type="AlphaFoldDB" id="A0A1H1PRE0"/>
<dbReference type="SUPFAM" id="SSF144010">
    <property type="entry name" value="CofE-like"/>
    <property type="match status" value="1"/>
</dbReference>
<reference evidence="1 2" key="1">
    <citation type="submission" date="2016-10" db="EMBL/GenBank/DDBJ databases">
        <authorList>
            <person name="de Groot N.N."/>
        </authorList>
    </citation>
    <scope>NUCLEOTIDE SEQUENCE [LARGE SCALE GENOMIC DNA]</scope>
    <source>
        <strain evidence="1 2">DSM 22024</strain>
    </source>
</reference>